<reference evidence="2" key="1">
    <citation type="submission" date="2020-05" db="EMBL/GenBank/DDBJ databases">
        <title>Mycena genomes resolve the evolution of fungal bioluminescence.</title>
        <authorList>
            <person name="Tsai I.J."/>
        </authorList>
    </citation>
    <scope>NUCLEOTIDE SEQUENCE</scope>
    <source>
        <strain evidence="2">171206Taipei</strain>
    </source>
</reference>
<dbReference type="Proteomes" id="UP000636479">
    <property type="component" value="Unassembled WGS sequence"/>
</dbReference>
<comment type="caution">
    <text evidence="2">The sequence shown here is derived from an EMBL/GenBank/DDBJ whole genome shotgun (WGS) entry which is preliminary data.</text>
</comment>
<accession>A0A8H6VW12</accession>
<evidence type="ECO:0000313" key="2">
    <source>
        <dbReference type="EMBL" id="KAF7292218.1"/>
    </source>
</evidence>
<gene>
    <name evidence="2" type="ORF">MIND_01249200</name>
</gene>
<feature type="region of interest" description="Disordered" evidence="1">
    <location>
        <begin position="1"/>
        <end position="82"/>
    </location>
</feature>
<organism evidence="2 3">
    <name type="scientific">Mycena indigotica</name>
    <dbReference type="NCBI Taxonomy" id="2126181"/>
    <lineage>
        <taxon>Eukaryota</taxon>
        <taxon>Fungi</taxon>
        <taxon>Dikarya</taxon>
        <taxon>Basidiomycota</taxon>
        <taxon>Agaricomycotina</taxon>
        <taxon>Agaricomycetes</taxon>
        <taxon>Agaricomycetidae</taxon>
        <taxon>Agaricales</taxon>
        <taxon>Marasmiineae</taxon>
        <taxon>Mycenaceae</taxon>
        <taxon>Mycena</taxon>
    </lineage>
</organism>
<feature type="compositionally biased region" description="Basic and acidic residues" evidence="1">
    <location>
        <begin position="15"/>
        <end position="81"/>
    </location>
</feature>
<feature type="region of interest" description="Disordered" evidence="1">
    <location>
        <begin position="119"/>
        <end position="151"/>
    </location>
</feature>
<proteinExistence type="predicted"/>
<dbReference type="EMBL" id="JACAZF010000012">
    <property type="protein sequence ID" value="KAF7292218.1"/>
    <property type="molecule type" value="Genomic_DNA"/>
</dbReference>
<protein>
    <submittedName>
        <fullName evidence="2">Uncharacterized protein</fullName>
    </submittedName>
</protein>
<keyword evidence="3" id="KW-1185">Reference proteome</keyword>
<dbReference type="GeneID" id="59351493"/>
<dbReference type="RefSeq" id="XP_037214945.1">
    <property type="nucleotide sequence ID" value="XM_037368977.1"/>
</dbReference>
<sequence length="151" mass="16718">MENTPPGPARLPTRPQDELPLEHRLSEFQTPDARRVDTGETRISKRALGELRNDVRRGEDMRENDGQSKLEKPGKDNRMRGEGLGAVTVASLRERLQDSLEDNAGLKSRTFCCAGRDTCHVQPAGPNNQHASRGKQVVGGARRPKDPSCRP</sequence>
<evidence type="ECO:0000313" key="3">
    <source>
        <dbReference type="Proteomes" id="UP000636479"/>
    </source>
</evidence>
<name>A0A8H6VW12_9AGAR</name>
<evidence type="ECO:0000256" key="1">
    <source>
        <dbReference type="SAM" id="MobiDB-lite"/>
    </source>
</evidence>
<dbReference type="AlphaFoldDB" id="A0A8H6VW12"/>